<proteinExistence type="inferred from homology"/>
<gene>
    <name evidence="2" type="ORF">FCL42_06255</name>
</gene>
<protein>
    <submittedName>
        <fullName evidence="2">Polymer-forming cytoskeletal protein</fullName>
    </submittedName>
</protein>
<dbReference type="AlphaFoldDB" id="A0A4U1BQ20"/>
<dbReference type="PANTHER" id="PTHR35024:SF4">
    <property type="entry name" value="POLYMER-FORMING CYTOSKELETAL PROTEIN"/>
    <property type="match status" value="1"/>
</dbReference>
<name>A0A4U1BQ20_9GAMM</name>
<evidence type="ECO:0000313" key="3">
    <source>
        <dbReference type="Proteomes" id="UP000305675"/>
    </source>
</evidence>
<sequence length="144" mass="15374">MECLLCLRHFSLVRGIKVFWSNKNKQSGLTYIAQSTRLQGKIHVEGDCVIDGSLDGELSATGLVVVDKSGQVEGSIKADKIQVDGSVNGKLNCLKLTITSSGTVDGEIVTGDIEIFNGGQFIGTRLKEAPKLLEDHSQAEPVSA</sequence>
<keyword evidence="3" id="KW-1185">Reference proteome</keyword>
<dbReference type="Pfam" id="PF04519">
    <property type="entry name" value="Bactofilin"/>
    <property type="match status" value="1"/>
</dbReference>
<organism evidence="2 3">
    <name type="scientific">Ferrimonas aestuarii</name>
    <dbReference type="NCBI Taxonomy" id="2569539"/>
    <lineage>
        <taxon>Bacteria</taxon>
        <taxon>Pseudomonadati</taxon>
        <taxon>Pseudomonadota</taxon>
        <taxon>Gammaproteobacteria</taxon>
        <taxon>Alteromonadales</taxon>
        <taxon>Ferrimonadaceae</taxon>
        <taxon>Ferrimonas</taxon>
    </lineage>
</organism>
<comment type="caution">
    <text evidence="2">The sequence shown here is derived from an EMBL/GenBank/DDBJ whole genome shotgun (WGS) entry which is preliminary data.</text>
</comment>
<evidence type="ECO:0000313" key="2">
    <source>
        <dbReference type="EMBL" id="TKB56733.1"/>
    </source>
</evidence>
<accession>A0A4U1BQ20</accession>
<dbReference type="EMBL" id="SWCJ01000003">
    <property type="protein sequence ID" value="TKB56733.1"/>
    <property type="molecule type" value="Genomic_DNA"/>
</dbReference>
<dbReference type="InterPro" id="IPR007607">
    <property type="entry name" value="BacA/B"/>
</dbReference>
<reference evidence="2 3" key="1">
    <citation type="submission" date="2019-04" db="EMBL/GenBank/DDBJ databases">
        <authorList>
            <person name="Hwang J.C."/>
        </authorList>
    </citation>
    <scope>NUCLEOTIDE SEQUENCE [LARGE SCALE GENOMIC DNA]</scope>
    <source>
        <strain evidence="2 3">IMCC35002</strain>
    </source>
</reference>
<dbReference type="PANTHER" id="PTHR35024">
    <property type="entry name" value="HYPOTHETICAL CYTOSOLIC PROTEIN"/>
    <property type="match status" value="1"/>
</dbReference>
<comment type="similarity">
    <text evidence="1">Belongs to the bactofilin family.</text>
</comment>
<dbReference type="OrthoDB" id="7352220at2"/>
<evidence type="ECO:0000256" key="1">
    <source>
        <dbReference type="ARBA" id="ARBA00044755"/>
    </source>
</evidence>
<dbReference type="Proteomes" id="UP000305675">
    <property type="component" value="Unassembled WGS sequence"/>
</dbReference>